<dbReference type="RefSeq" id="WP_316434471.1">
    <property type="nucleotide sequence ID" value="NZ_CP053586.1"/>
</dbReference>
<reference evidence="2" key="1">
    <citation type="submission" date="2020-05" db="EMBL/GenBank/DDBJ databases">
        <authorList>
            <person name="Zhu T."/>
            <person name="Keshari N."/>
            <person name="Lu X."/>
        </authorList>
    </citation>
    <scope>NUCLEOTIDE SEQUENCE</scope>
    <source>
        <strain evidence="2">NK1-12</strain>
    </source>
</reference>
<dbReference type="AlphaFoldDB" id="A0AA97AHP0"/>
<sequence length="553" mass="62889">MFLASPPEPCLAKESNQAFFDLFPHRFDYIYAPHPEPGTKPHWQTESRHPLTNRLLNQSSYLYGVRFGVKTRYCLLDIDAGSPYHPDRDGFAVRRILGVLEPLGLTRSLICTSSYSGGLHIYFPFQSAQKTWELGATLTVLLENAGFSVKPGCLEVFPNHRSPNTQGKPSLFNAHRLPLQMGSYLLNQDFEPVWTDRFNFVQQWQNSQQHNEIPPRLLSRILKQNQRKRYQISGKAAKFLNDLNAEIELGWTGYGQTNYLLGRIAMRTYIFHHILEGSTPLIGQSLVDEIVAVARSLPGYQEWCQHQHQIEHRAAEWARCVENSHYFPYGTSSCINNAQHQKSTESPGSQQSLTWNQQRSENTKERIRQAIADLLNQNILPAQATARFKALIQYGIGGASLYRYKDLWHPNFLVAPEDQDLINNPLDPSDQYTRIEPVQTCDQDSTNLLAVLDGNSAQLVDSSDQEIEDSGINDGNTTVDAGFDCSTHGSADADVSYWHGCQHSHWSKRVLSQLETEQLLLSGNSSRILDAEWWFQSGQRLDWLFRGLPFKPP</sequence>
<protein>
    <submittedName>
        <fullName evidence="2">Uncharacterized protein</fullName>
    </submittedName>
</protein>
<gene>
    <name evidence="2" type="ORF">HJG54_08655</name>
</gene>
<organism evidence="2">
    <name type="scientific">Leptolyngbya sp. NK1-12</name>
    <dbReference type="NCBI Taxonomy" id="2547451"/>
    <lineage>
        <taxon>Bacteria</taxon>
        <taxon>Bacillati</taxon>
        <taxon>Cyanobacteriota</taxon>
        <taxon>Cyanophyceae</taxon>
        <taxon>Leptolyngbyales</taxon>
        <taxon>Leptolyngbyaceae</taxon>
        <taxon>Leptolyngbya group</taxon>
        <taxon>Leptolyngbya</taxon>
    </lineage>
</organism>
<dbReference type="EMBL" id="CP053586">
    <property type="protein sequence ID" value="WNZ22921.1"/>
    <property type="molecule type" value="Genomic_DNA"/>
</dbReference>
<evidence type="ECO:0000256" key="1">
    <source>
        <dbReference type="SAM" id="MobiDB-lite"/>
    </source>
</evidence>
<feature type="region of interest" description="Disordered" evidence="1">
    <location>
        <begin position="338"/>
        <end position="360"/>
    </location>
</feature>
<proteinExistence type="predicted"/>
<accession>A0AA97AHP0</accession>
<evidence type="ECO:0000313" key="2">
    <source>
        <dbReference type="EMBL" id="WNZ22921.1"/>
    </source>
</evidence>
<name>A0AA97AHP0_9CYAN</name>